<dbReference type="AlphaFoldDB" id="A0A9N9FE75"/>
<dbReference type="EMBL" id="CAJVPI010000395">
    <property type="protein sequence ID" value="CAG8529511.1"/>
    <property type="molecule type" value="Genomic_DNA"/>
</dbReference>
<sequence length="69" mass="7982">MSRNIYARRTINLNAARTSGMYSTHPWRDNMALSILVVVWMCKTSSIGYLSEIVYCNLSLQLRARFLHS</sequence>
<dbReference type="Proteomes" id="UP000789739">
    <property type="component" value="Unassembled WGS sequence"/>
</dbReference>
<organism evidence="1 2">
    <name type="scientific">Paraglomus brasilianum</name>
    <dbReference type="NCBI Taxonomy" id="144538"/>
    <lineage>
        <taxon>Eukaryota</taxon>
        <taxon>Fungi</taxon>
        <taxon>Fungi incertae sedis</taxon>
        <taxon>Mucoromycota</taxon>
        <taxon>Glomeromycotina</taxon>
        <taxon>Glomeromycetes</taxon>
        <taxon>Paraglomerales</taxon>
        <taxon>Paraglomeraceae</taxon>
        <taxon>Paraglomus</taxon>
    </lineage>
</organism>
<protein>
    <submittedName>
        <fullName evidence="1">7344_t:CDS:1</fullName>
    </submittedName>
</protein>
<comment type="caution">
    <text evidence="1">The sequence shown here is derived from an EMBL/GenBank/DDBJ whole genome shotgun (WGS) entry which is preliminary data.</text>
</comment>
<accession>A0A9N9FE75</accession>
<evidence type="ECO:0000313" key="2">
    <source>
        <dbReference type="Proteomes" id="UP000789739"/>
    </source>
</evidence>
<keyword evidence="2" id="KW-1185">Reference proteome</keyword>
<name>A0A9N9FE75_9GLOM</name>
<evidence type="ECO:0000313" key="1">
    <source>
        <dbReference type="EMBL" id="CAG8529511.1"/>
    </source>
</evidence>
<gene>
    <name evidence="1" type="ORF">PBRASI_LOCUS4038</name>
</gene>
<reference evidence="1" key="1">
    <citation type="submission" date="2021-06" db="EMBL/GenBank/DDBJ databases">
        <authorList>
            <person name="Kallberg Y."/>
            <person name="Tangrot J."/>
            <person name="Rosling A."/>
        </authorList>
    </citation>
    <scope>NUCLEOTIDE SEQUENCE</scope>
    <source>
        <strain evidence="1">BR232B</strain>
    </source>
</reference>
<proteinExistence type="predicted"/>